<evidence type="ECO:0000313" key="4">
    <source>
        <dbReference type="EMBL" id="ORE86259.1"/>
    </source>
</evidence>
<comment type="catalytic activity">
    <reaction evidence="3">
        <text>DNA(n) + a 2'-deoxyribonucleoside 5'-triphosphate = DNA(n+1) + diphosphate</text>
        <dbReference type="Rhea" id="RHEA:22508"/>
        <dbReference type="Rhea" id="RHEA-COMP:17339"/>
        <dbReference type="Rhea" id="RHEA-COMP:17340"/>
        <dbReference type="ChEBI" id="CHEBI:33019"/>
        <dbReference type="ChEBI" id="CHEBI:61560"/>
        <dbReference type="ChEBI" id="CHEBI:173112"/>
        <dbReference type="EC" id="2.7.7.7"/>
    </reaction>
</comment>
<dbReference type="Proteomes" id="UP000192342">
    <property type="component" value="Unassembled WGS sequence"/>
</dbReference>
<dbReference type="OrthoDB" id="9811073at2"/>
<keyword evidence="2 4" id="KW-0239">DNA-directed DNA polymerase</keyword>
<dbReference type="InterPro" id="IPR050238">
    <property type="entry name" value="DNA_Rep/Repair_Clamp_Loader"/>
</dbReference>
<reference evidence="4 5" key="1">
    <citation type="submission" date="2013-04" db="EMBL/GenBank/DDBJ databases">
        <title>Oceanococcus atlanticus 22II-S10r2 Genome Sequencing.</title>
        <authorList>
            <person name="Lai Q."/>
            <person name="Li G."/>
            <person name="Shao Z."/>
        </authorList>
    </citation>
    <scope>NUCLEOTIDE SEQUENCE [LARGE SCALE GENOMIC DNA]</scope>
    <source>
        <strain evidence="4 5">22II-S10r2</strain>
    </source>
</reference>
<gene>
    <name evidence="4" type="ORF">ATO7_13218</name>
</gene>
<dbReference type="EC" id="2.7.7.7" evidence="1"/>
<evidence type="ECO:0000256" key="1">
    <source>
        <dbReference type="ARBA" id="ARBA00012417"/>
    </source>
</evidence>
<evidence type="ECO:0000313" key="5">
    <source>
        <dbReference type="Proteomes" id="UP000192342"/>
    </source>
</evidence>
<organism evidence="4 5">
    <name type="scientific">Oceanococcus atlanticus</name>
    <dbReference type="NCBI Taxonomy" id="1317117"/>
    <lineage>
        <taxon>Bacteria</taxon>
        <taxon>Pseudomonadati</taxon>
        <taxon>Pseudomonadota</taxon>
        <taxon>Gammaproteobacteria</taxon>
        <taxon>Chromatiales</taxon>
        <taxon>Oceanococcaceae</taxon>
        <taxon>Oceanococcus</taxon>
    </lineage>
</organism>
<keyword evidence="2 4" id="KW-0808">Transferase</keyword>
<protein>
    <recommendedName>
        <fullName evidence="1">DNA-directed DNA polymerase</fullName>
        <ecNumber evidence="1">2.7.7.7</ecNumber>
    </recommendedName>
</protein>
<evidence type="ECO:0000256" key="2">
    <source>
        <dbReference type="ARBA" id="ARBA00022932"/>
    </source>
</evidence>
<dbReference type="AlphaFoldDB" id="A0A1Y1SC92"/>
<dbReference type="GO" id="GO:0009360">
    <property type="term" value="C:DNA polymerase III complex"/>
    <property type="evidence" value="ECO:0007669"/>
    <property type="project" value="TreeGrafter"/>
</dbReference>
<dbReference type="Gene3D" id="3.40.50.300">
    <property type="entry name" value="P-loop containing nucleotide triphosphate hydrolases"/>
    <property type="match status" value="1"/>
</dbReference>
<dbReference type="GO" id="GO:0003887">
    <property type="term" value="F:DNA-directed DNA polymerase activity"/>
    <property type="evidence" value="ECO:0007669"/>
    <property type="project" value="UniProtKB-KW"/>
</dbReference>
<accession>A0A1Y1SC92</accession>
<sequence>MNAPYDWQMPAWTELRNSLQAKRLPHSLLISGQAGVGKTALARELARTGLCEAPELSACGQCDSCHQFAAGAHPDWIEIEKPQDKREILIDQIRAFCTDIQLTASQPRGRYAHIRDADALNRASANALLKTLEEPPRGVTIMLSVSNLSRLPATIRSRCSRISIAMPSVDQARAFLGAQAEVPAHLLGRVGPCALAADDASLDTLIKAEKNWQQVLERVGRDHDAISAAEAINEAQFDAFLSWWQSRLLDDMKSGRQGMAQRRLWDALIKVRKDGQGSFNRLLALEGLFILYLDLQARQRERA</sequence>
<dbReference type="PANTHER" id="PTHR11669:SF8">
    <property type="entry name" value="DNA POLYMERASE III SUBUNIT DELTA"/>
    <property type="match status" value="1"/>
</dbReference>
<dbReference type="RefSeq" id="WP_083562473.1">
    <property type="nucleotide sequence ID" value="NZ_AQQV01000003.1"/>
</dbReference>
<evidence type="ECO:0000256" key="3">
    <source>
        <dbReference type="ARBA" id="ARBA00049244"/>
    </source>
</evidence>
<dbReference type="STRING" id="1317117.ATO7_13218"/>
<dbReference type="SUPFAM" id="SSF52540">
    <property type="entry name" value="P-loop containing nucleoside triphosphate hydrolases"/>
    <property type="match status" value="1"/>
</dbReference>
<dbReference type="PANTHER" id="PTHR11669">
    <property type="entry name" value="REPLICATION FACTOR C / DNA POLYMERASE III GAMMA-TAU SUBUNIT"/>
    <property type="match status" value="1"/>
</dbReference>
<comment type="caution">
    <text evidence="4">The sequence shown here is derived from an EMBL/GenBank/DDBJ whole genome shotgun (WGS) entry which is preliminary data.</text>
</comment>
<dbReference type="InterPro" id="IPR027417">
    <property type="entry name" value="P-loop_NTPase"/>
</dbReference>
<dbReference type="GO" id="GO:0006261">
    <property type="term" value="P:DNA-templated DNA replication"/>
    <property type="evidence" value="ECO:0007669"/>
    <property type="project" value="TreeGrafter"/>
</dbReference>
<keyword evidence="2 4" id="KW-0548">Nucleotidyltransferase</keyword>
<dbReference type="Pfam" id="PF13177">
    <property type="entry name" value="DNA_pol3_delta2"/>
    <property type="match status" value="1"/>
</dbReference>
<proteinExistence type="predicted"/>
<keyword evidence="5" id="KW-1185">Reference proteome</keyword>
<name>A0A1Y1SC92_9GAMM</name>
<dbReference type="EMBL" id="AQQV01000003">
    <property type="protein sequence ID" value="ORE86259.1"/>
    <property type="molecule type" value="Genomic_DNA"/>
</dbReference>